<dbReference type="Proteomes" id="UP001362999">
    <property type="component" value="Unassembled WGS sequence"/>
</dbReference>
<accession>A0AAW0CA36</accession>
<dbReference type="InterPro" id="IPR045339">
    <property type="entry name" value="DUF6534"/>
</dbReference>
<reference evidence="4 5" key="1">
    <citation type="journal article" date="2024" name="J Genomics">
        <title>Draft genome sequencing and assembly of Favolaschia claudopus CIRM-BRFM 2984 isolated from oak limbs.</title>
        <authorList>
            <person name="Navarro D."/>
            <person name="Drula E."/>
            <person name="Chaduli D."/>
            <person name="Cazenave R."/>
            <person name="Ahrendt S."/>
            <person name="Wang J."/>
            <person name="Lipzen A."/>
            <person name="Daum C."/>
            <person name="Barry K."/>
            <person name="Grigoriev I.V."/>
            <person name="Favel A."/>
            <person name="Rosso M.N."/>
            <person name="Martin F."/>
        </authorList>
    </citation>
    <scope>NUCLEOTIDE SEQUENCE [LARGE SCALE GENOMIC DNA]</scope>
    <source>
        <strain evidence="4 5">CIRM-BRFM 2984</strain>
    </source>
</reference>
<feature type="transmembrane region" description="Helical" evidence="2">
    <location>
        <begin position="156"/>
        <end position="177"/>
    </location>
</feature>
<keyword evidence="2" id="KW-1133">Transmembrane helix</keyword>
<evidence type="ECO:0000256" key="1">
    <source>
        <dbReference type="SAM" id="MobiDB-lite"/>
    </source>
</evidence>
<gene>
    <name evidence="4" type="ORF">R3P38DRAFT_3263390</name>
</gene>
<feature type="transmembrane region" description="Helical" evidence="2">
    <location>
        <begin position="115"/>
        <end position="136"/>
    </location>
</feature>
<comment type="caution">
    <text evidence="4">The sequence shown here is derived from an EMBL/GenBank/DDBJ whole genome shotgun (WGS) entry which is preliminary data.</text>
</comment>
<feature type="transmembrane region" description="Helical" evidence="2">
    <location>
        <begin position="6"/>
        <end position="32"/>
    </location>
</feature>
<feature type="region of interest" description="Disordered" evidence="1">
    <location>
        <begin position="291"/>
        <end position="312"/>
    </location>
</feature>
<protein>
    <recommendedName>
        <fullName evidence="3">DUF6534 domain-containing protein</fullName>
    </recommendedName>
</protein>
<dbReference type="PANTHER" id="PTHR40465">
    <property type="entry name" value="CHROMOSOME 1, WHOLE GENOME SHOTGUN SEQUENCE"/>
    <property type="match status" value="1"/>
</dbReference>
<feature type="transmembrane region" description="Helical" evidence="2">
    <location>
        <begin position="44"/>
        <end position="61"/>
    </location>
</feature>
<evidence type="ECO:0000259" key="3">
    <source>
        <dbReference type="Pfam" id="PF20152"/>
    </source>
</evidence>
<dbReference type="PANTHER" id="PTHR40465:SF1">
    <property type="entry name" value="DUF6534 DOMAIN-CONTAINING PROTEIN"/>
    <property type="match status" value="1"/>
</dbReference>
<dbReference type="EMBL" id="JAWWNJ010000019">
    <property type="protein sequence ID" value="KAK7035916.1"/>
    <property type="molecule type" value="Genomic_DNA"/>
</dbReference>
<organism evidence="4 5">
    <name type="scientific">Favolaschia claudopus</name>
    <dbReference type="NCBI Taxonomy" id="2862362"/>
    <lineage>
        <taxon>Eukaryota</taxon>
        <taxon>Fungi</taxon>
        <taxon>Dikarya</taxon>
        <taxon>Basidiomycota</taxon>
        <taxon>Agaricomycotina</taxon>
        <taxon>Agaricomycetes</taxon>
        <taxon>Agaricomycetidae</taxon>
        <taxon>Agaricales</taxon>
        <taxon>Marasmiineae</taxon>
        <taxon>Mycenaceae</taxon>
        <taxon>Favolaschia</taxon>
    </lineage>
</organism>
<sequence length="312" mass="35023">MSVVQLTLPMFIGTILNWLLFGTLLVQIYLYFMAFPKDAIWWKRIVILILVLELVETFSNIRDMAHAFGDGWGDPDALDNVGWAWFSVPVMGAVISFVCQAFYSWRIHVISKSWWFAALVMLVTTVQLAAGIWTGAQICKAGKFSLLQTHNLTPTALWLSTTTFADLLIVGGTIYYLRRSTDPDFTSAKTNSLVSRLIMLVAQTGVLCMMFALVDLFLFVKYKGTNYHLSLCIELSKIYSNCILVIFNSRAHIGHQCNPTDSYTSVDISNSLFRTRAPSTGPIEIGVSVSSDARSDITDDKRRRRDTNPSMV</sequence>
<feature type="transmembrane region" description="Helical" evidence="2">
    <location>
        <begin position="81"/>
        <end position="103"/>
    </location>
</feature>
<feature type="transmembrane region" description="Helical" evidence="2">
    <location>
        <begin position="197"/>
        <end position="220"/>
    </location>
</feature>
<proteinExistence type="predicted"/>
<name>A0AAW0CA36_9AGAR</name>
<dbReference type="AlphaFoldDB" id="A0AAW0CA36"/>
<keyword evidence="5" id="KW-1185">Reference proteome</keyword>
<feature type="domain" description="DUF6534" evidence="3">
    <location>
        <begin position="163"/>
        <end position="252"/>
    </location>
</feature>
<evidence type="ECO:0000313" key="5">
    <source>
        <dbReference type="Proteomes" id="UP001362999"/>
    </source>
</evidence>
<dbReference type="Pfam" id="PF20152">
    <property type="entry name" value="DUF6534"/>
    <property type="match status" value="1"/>
</dbReference>
<evidence type="ECO:0000256" key="2">
    <source>
        <dbReference type="SAM" id="Phobius"/>
    </source>
</evidence>
<keyword evidence="2" id="KW-0472">Membrane</keyword>
<keyword evidence="2" id="KW-0812">Transmembrane</keyword>
<evidence type="ECO:0000313" key="4">
    <source>
        <dbReference type="EMBL" id="KAK7035916.1"/>
    </source>
</evidence>